<keyword evidence="1" id="KW-0863">Zinc-finger</keyword>
<reference evidence="3 4" key="1">
    <citation type="submission" date="2013-09" db="EMBL/GenBank/DDBJ databases">
        <title>Biodegradation of hydrocarbons in the deep terrestrial subsurface : characterization of a microbial consortium composed of two Desulfotomaculum species originating from a deep geological formation.</title>
        <authorList>
            <person name="Aullo T."/>
            <person name="Berlendis S."/>
            <person name="Lascourreges J.-F."/>
            <person name="Dessort D."/>
            <person name="Saint-Laurent S."/>
            <person name="Schraauwers B."/>
            <person name="Mas J."/>
            <person name="Magot M."/>
            <person name="Ranchou-Peyruse A."/>
        </authorList>
    </citation>
    <scope>NUCLEOTIDE SEQUENCE [LARGE SCALE GENOMIC DNA]</scope>
    <source>
        <strain evidence="3 4">Bs107</strain>
    </source>
</reference>
<evidence type="ECO:0000313" key="3">
    <source>
        <dbReference type="EMBL" id="PHJ38126.1"/>
    </source>
</evidence>
<dbReference type="OrthoDB" id="1786788at2"/>
<dbReference type="RefSeq" id="WP_099083196.1">
    <property type="nucleotide sequence ID" value="NZ_AWQQ01000055.1"/>
</dbReference>
<gene>
    <name evidence="3" type="ORF">P378_11600</name>
</gene>
<feature type="domain" description="SWIM-type" evidence="2">
    <location>
        <begin position="52"/>
        <end position="86"/>
    </location>
</feature>
<keyword evidence="1" id="KW-0479">Metal-binding</keyword>
<proteinExistence type="predicted"/>
<dbReference type="Proteomes" id="UP000222564">
    <property type="component" value="Unassembled WGS sequence"/>
</dbReference>
<dbReference type="PROSITE" id="PS50966">
    <property type="entry name" value="ZF_SWIM"/>
    <property type="match status" value="1"/>
</dbReference>
<comment type="caution">
    <text evidence="3">The sequence shown here is derived from an EMBL/GenBank/DDBJ whole genome shotgun (WGS) entry which is preliminary data.</text>
</comment>
<keyword evidence="4" id="KW-1185">Reference proteome</keyword>
<dbReference type="InterPro" id="IPR007527">
    <property type="entry name" value="Znf_SWIM"/>
</dbReference>
<dbReference type="Pfam" id="PF04434">
    <property type="entry name" value="SWIM"/>
    <property type="match status" value="1"/>
</dbReference>
<keyword evidence="1" id="KW-0862">Zinc</keyword>
<evidence type="ECO:0000313" key="4">
    <source>
        <dbReference type="Proteomes" id="UP000222564"/>
    </source>
</evidence>
<accession>A0A2C6MFI7</accession>
<organism evidence="3 4">
    <name type="scientific">Desulforamulus profundi</name>
    <dbReference type="NCBI Taxonomy" id="1383067"/>
    <lineage>
        <taxon>Bacteria</taxon>
        <taxon>Bacillati</taxon>
        <taxon>Bacillota</taxon>
        <taxon>Clostridia</taxon>
        <taxon>Eubacteriales</taxon>
        <taxon>Peptococcaceae</taxon>
        <taxon>Desulforamulus</taxon>
    </lineage>
</organism>
<evidence type="ECO:0000256" key="1">
    <source>
        <dbReference type="PROSITE-ProRule" id="PRU00325"/>
    </source>
</evidence>
<protein>
    <recommendedName>
        <fullName evidence="2">SWIM-type domain-containing protein</fullName>
    </recommendedName>
</protein>
<sequence length="106" mass="11743">MLRKLLGKVEAGRFGRALAGLQAGWQWEVRHRVFVARGVELRGKVKYSSKVYSVSISPKGASCSCDDFINRGVLCMHIAFVAMAELSHEAAERSAHRQVQEVRAGQ</sequence>
<dbReference type="GO" id="GO:0008270">
    <property type="term" value="F:zinc ion binding"/>
    <property type="evidence" value="ECO:0007669"/>
    <property type="project" value="UniProtKB-KW"/>
</dbReference>
<evidence type="ECO:0000259" key="2">
    <source>
        <dbReference type="PROSITE" id="PS50966"/>
    </source>
</evidence>
<name>A0A2C6MFI7_9FIRM</name>
<dbReference type="EMBL" id="AWQQ01000055">
    <property type="protein sequence ID" value="PHJ38126.1"/>
    <property type="molecule type" value="Genomic_DNA"/>
</dbReference>
<dbReference type="AlphaFoldDB" id="A0A2C6MFI7"/>